<name>A0A0D2WHV7_CAPO3</name>
<keyword evidence="3" id="KW-1185">Reference proteome</keyword>
<evidence type="ECO:0000256" key="1">
    <source>
        <dbReference type="SAM" id="MobiDB-lite"/>
    </source>
</evidence>
<gene>
    <name evidence="2" type="ORF">CAOG_000786</name>
</gene>
<dbReference type="Proteomes" id="UP000008743">
    <property type="component" value="Unassembled WGS sequence"/>
</dbReference>
<feature type="compositionally biased region" description="Low complexity" evidence="1">
    <location>
        <begin position="326"/>
        <end position="342"/>
    </location>
</feature>
<dbReference type="AlphaFoldDB" id="A0A0D2WHV7"/>
<dbReference type="Gene3D" id="2.60.210.10">
    <property type="entry name" value="Apoptosis, Tumor Necrosis Factor Receptor Associated Protein 2, Chain A"/>
    <property type="match status" value="1"/>
</dbReference>
<protein>
    <submittedName>
        <fullName evidence="2">Uncharacterized protein</fullName>
    </submittedName>
</protein>
<feature type="region of interest" description="Disordered" evidence="1">
    <location>
        <begin position="264"/>
        <end position="286"/>
    </location>
</feature>
<dbReference type="InterPro" id="IPR008974">
    <property type="entry name" value="TRAF-like"/>
</dbReference>
<dbReference type="InParanoid" id="A0A0D2WHV7"/>
<proteinExistence type="predicted"/>
<reference evidence="3" key="1">
    <citation type="submission" date="2011-02" db="EMBL/GenBank/DDBJ databases">
        <title>The Genome Sequence of Capsaspora owczarzaki ATCC 30864.</title>
        <authorList>
            <person name="Russ C."/>
            <person name="Cuomo C."/>
            <person name="Burger G."/>
            <person name="Gray M.W."/>
            <person name="Holland P.W.H."/>
            <person name="King N."/>
            <person name="Lang F.B.F."/>
            <person name="Roger A.J."/>
            <person name="Ruiz-Trillo I."/>
            <person name="Young S.K."/>
            <person name="Zeng Q."/>
            <person name="Gargeya S."/>
            <person name="Alvarado L."/>
            <person name="Berlin A."/>
            <person name="Chapman S.B."/>
            <person name="Chen Z."/>
            <person name="Freedman E."/>
            <person name="Gellesch M."/>
            <person name="Goldberg J."/>
            <person name="Griggs A."/>
            <person name="Gujja S."/>
            <person name="Heilman E."/>
            <person name="Heiman D."/>
            <person name="Howarth C."/>
            <person name="Mehta T."/>
            <person name="Neiman D."/>
            <person name="Pearson M."/>
            <person name="Roberts A."/>
            <person name="Saif S."/>
            <person name="Shea T."/>
            <person name="Shenoy N."/>
            <person name="Sisk P."/>
            <person name="Stolte C."/>
            <person name="Sykes S."/>
            <person name="White J."/>
            <person name="Yandava C."/>
            <person name="Haas B."/>
            <person name="Nusbaum C."/>
            <person name="Birren B."/>
        </authorList>
    </citation>
    <scope>NUCLEOTIDE SEQUENCE</scope>
    <source>
        <strain evidence="3">ATCC 30864</strain>
    </source>
</reference>
<evidence type="ECO:0000313" key="2">
    <source>
        <dbReference type="EMBL" id="KJE89285.1"/>
    </source>
</evidence>
<evidence type="ECO:0000313" key="3">
    <source>
        <dbReference type="Proteomes" id="UP000008743"/>
    </source>
</evidence>
<dbReference type="RefSeq" id="XP_004365657.1">
    <property type="nucleotide sequence ID" value="XM_004365600.1"/>
</dbReference>
<organism evidence="2 3">
    <name type="scientific">Capsaspora owczarzaki (strain ATCC 30864)</name>
    <dbReference type="NCBI Taxonomy" id="595528"/>
    <lineage>
        <taxon>Eukaryota</taxon>
        <taxon>Filasterea</taxon>
        <taxon>Capsaspora</taxon>
    </lineage>
</organism>
<dbReference type="SUPFAM" id="SSF49599">
    <property type="entry name" value="TRAF domain-like"/>
    <property type="match status" value="1"/>
</dbReference>
<feature type="compositionally biased region" description="Basic and acidic residues" evidence="1">
    <location>
        <begin position="360"/>
        <end position="371"/>
    </location>
</feature>
<feature type="compositionally biased region" description="Low complexity" evidence="1">
    <location>
        <begin position="268"/>
        <end position="286"/>
    </location>
</feature>
<accession>A0A0D2WHV7</accession>
<feature type="region of interest" description="Disordered" evidence="1">
    <location>
        <begin position="318"/>
        <end position="404"/>
    </location>
</feature>
<sequence>MSTSALDLLADTSIQRFRWDDEHQVPPESTHPFAKLTASTIATAPRGLNEAQRGSAGSEAAHATFNACARVFESPMPPVFSSFSFCWTLKDFRLFPQSSLVSSAAHKCASRVSWALLATPCGSYNYHDDLKYMWRNNFSVSLRTPTSEMVNCAVQYEWRMTLIDHHNEDMSLWRYGQSETRFVRSPAGGEITGVQVSPPELSLSLAELHAPFSNFLTRNCLRVRCRVTVKNIRPLTELERVISEEASSHVDAYYNAFVKAQQKPTPSAEAMPNPAANAPELPANNDTPSAMAPATAATVKEVAEFARPAAFVCETPPAGVPESRTADLSAPDAAALAAPAASTEQSEVPKASSDLALRPDGVRVQRQRSDEPASESNSPSEVAAAENENDGFTTVTHRKAKRSRVDHNFGGRQLLLGDVVAVAASSTRTRGKPAIRSSVRIGVIVALPEGKTCDPLVRWMTLKVPISDSLAIGEGYGVYVLTNSMSYPPISSLHTKPVRVRVVRQNQSDPASPLQFVLLENLSEMCGVHHHSSPKTRQSHK</sequence>
<dbReference type="EMBL" id="KE346360">
    <property type="protein sequence ID" value="KJE89285.1"/>
    <property type="molecule type" value="Genomic_DNA"/>
</dbReference>